<feature type="region of interest" description="Disordered" evidence="1">
    <location>
        <begin position="83"/>
        <end position="111"/>
    </location>
</feature>
<proteinExistence type="predicted"/>
<name>A0A6J6YUW0_9ZZZZ</name>
<sequence>MRDAHPQLGGNLMAELTRHRARSVFRRRLIVATTTVVAASIVFTYPASANNAGKPRTLTASASGLSTASASSDLHVTVEPTSLSLLSPNPAPTPPPNTAPQRLTGQGSGAQSASIGMPVHVRVLPGKAQWLVDTSPGAAAPGNTRILAGTVLYAVGDNRSWKLVAHVSGIDGKVVIPACVSTDTPLEGDLQRAISGDTVTVVDGQGIVVCEGVQGQSGGVFSVSLDVQGRVTGDIAITVELVL</sequence>
<dbReference type="AlphaFoldDB" id="A0A6J6YUW0"/>
<organism evidence="3">
    <name type="scientific">freshwater metagenome</name>
    <dbReference type="NCBI Taxonomy" id="449393"/>
    <lineage>
        <taxon>unclassified sequences</taxon>
        <taxon>metagenomes</taxon>
        <taxon>ecological metagenomes</taxon>
    </lineage>
</organism>
<dbReference type="EMBL" id="CAFAAI010000325">
    <property type="protein sequence ID" value="CAB4812063.1"/>
    <property type="molecule type" value="Genomic_DNA"/>
</dbReference>
<reference evidence="3" key="1">
    <citation type="submission" date="2020-05" db="EMBL/GenBank/DDBJ databases">
        <authorList>
            <person name="Chiriac C."/>
            <person name="Salcher M."/>
            <person name="Ghai R."/>
            <person name="Kavagutti S V."/>
        </authorList>
    </citation>
    <scope>NUCLEOTIDE SEQUENCE</scope>
</reference>
<protein>
    <submittedName>
        <fullName evidence="3">Unannotated protein</fullName>
    </submittedName>
</protein>
<feature type="transmembrane region" description="Helical" evidence="2">
    <location>
        <begin position="29"/>
        <end position="47"/>
    </location>
</feature>
<evidence type="ECO:0000256" key="1">
    <source>
        <dbReference type="SAM" id="MobiDB-lite"/>
    </source>
</evidence>
<gene>
    <name evidence="3" type="ORF">UFOPK2992_01647</name>
</gene>
<keyword evidence="2" id="KW-1133">Transmembrane helix</keyword>
<evidence type="ECO:0000313" key="3">
    <source>
        <dbReference type="EMBL" id="CAB4812063.1"/>
    </source>
</evidence>
<keyword evidence="2" id="KW-0812">Transmembrane</keyword>
<keyword evidence="2" id="KW-0472">Membrane</keyword>
<evidence type="ECO:0000256" key="2">
    <source>
        <dbReference type="SAM" id="Phobius"/>
    </source>
</evidence>
<accession>A0A6J6YUW0</accession>
<feature type="compositionally biased region" description="Pro residues" evidence="1">
    <location>
        <begin position="89"/>
        <end position="98"/>
    </location>
</feature>